<sequence length="136" mass="15037">CAANAYAMIVEVSKVPDARLGWTWWDEDVVQRYGVVLDGWTAGRTPGDNPTDPSNLSTSQTVIRTLLEAIRTGACAFRKLGTVEAAERKAKWEADVSAGRVVAKHRAPRCDAGQPRKRVREEEGNEDEENEPTRAQ</sequence>
<feature type="non-terminal residue" evidence="2">
    <location>
        <position position="1"/>
    </location>
</feature>
<keyword evidence="3" id="KW-1185">Reference proteome</keyword>
<reference evidence="2" key="1">
    <citation type="submission" date="2023-03" db="EMBL/GenBank/DDBJ databases">
        <title>Massive genome expansion in bonnet fungi (Mycena s.s.) driven by repeated elements and novel gene families across ecological guilds.</title>
        <authorList>
            <consortium name="Lawrence Berkeley National Laboratory"/>
            <person name="Harder C.B."/>
            <person name="Miyauchi S."/>
            <person name="Viragh M."/>
            <person name="Kuo A."/>
            <person name="Thoen E."/>
            <person name="Andreopoulos B."/>
            <person name="Lu D."/>
            <person name="Skrede I."/>
            <person name="Drula E."/>
            <person name="Henrissat B."/>
            <person name="Morin E."/>
            <person name="Kohler A."/>
            <person name="Barry K."/>
            <person name="LaButti K."/>
            <person name="Morin E."/>
            <person name="Salamov A."/>
            <person name="Lipzen A."/>
            <person name="Mereny Z."/>
            <person name="Hegedus B."/>
            <person name="Baldrian P."/>
            <person name="Stursova M."/>
            <person name="Weitz H."/>
            <person name="Taylor A."/>
            <person name="Grigoriev I.V."/>
            <person name="Nagy L.G."/>
            <person name="Martin F."/>
            <person name="Kauserud H."/>
        </authorList>
    </citation>
    <scope>NUCLEOTIDE SEQUENCE</scope>
    <source>
        <strain evidence="2">CBHHK002</strain>
    </source>
</reference>
<name>A0AAD6YYG8_9AGAR</name>
<proteinExistence type="predicted"/>
<dbReference type="Proteomes" id="UP001218218">
    <property type="component" value="Unassembled WGS sequence"/>
</dbReference>
<feature type="region of interest" description="Disordered" evidence="1">
    <location>
        <begin position="102"/>
        <end position="136"/>
    </location>
</feature>
<gene>
    <name evidence="2" type="ORF">DFH08DRAFT_646992</name>
</gene>
<evidence type="ECO:0000313" key="3">
    <source>
        <dbReference type="Proteomes" id="UP001218218"/>
    </source>
</evidence>
<organism evidence="2 3">
    <name type="scientific">Mycena albidolilacea</name>
    <dbReference type="NCBI Taxonomy" id="1033008"/>
    <lineage>
        <taxon>Eukaryota</taxon>
        <taxon>Fungi</taxon>
        <taxon>Dikarya</taxon>
        <taxon>Basidiomycota</taxon>
        <taxon>Agaricomycotina</taxon>
        <taxon>Agaricomycetes</taxon>
        <taxon>Agaricomycetidae</taxon>
        <taxon>Agaricales</taxon>
        <taxon>Marasmiineae</taxon>
        <taxon>Mycenaceae</taxon>
        <taxon>Mycena</taxon>
    </lineage>
</organism>
<feature type="non-terminal residue" evidence="2">
    <location>
        <position position="136"/>
    </location>
</feature>
<dbReference type="AlphaFoldDB" id="A0AAD6YYG8"/>
<evidence type="ECO:0000313" key="2">
    <source>
        <dbReference type="EMBL" id="KAJ7301256.1"/>
    </source>
</evidence>
<dbReference type="EMBL" id="JARIHO010000140">
    <property type="protein sequence ID" value="KAJ7301256.1"/>
    <property type="molecule type" value="Genomic_DNA"/>
</dbReference>
<evidence type="ECO:0000256" key="1">
    <source>
        <dbReference type="SAM" id="MobiDB-lite"/>
    </source>
</evidence>
<accession>A0AAD6YYG8</accession>
<protein>
    <submittedName>
        <fullName evidence="2">Uncharacterized protein</fullName>
    </submittedName>
</protein>
<comment type="caution">
    <text evidence="2">The sequence shown here is derived from an EMBL/GenBank/DDBJ whole genome shotgun (WGS) entry which is preliminary data.</text>
</comment>